<keyword evidence="3" id="KW-1185">Reference proteome</keyword>
<feature type="compositionally biased region" description="Polar residues" evidence="1">
    <location>
        <begin position="169"/>
        <end position="184"/>
    </location>
</feature>
<protein>
    <submittedName>
        <fullName evidence="2">Uncharacterized protein</fullName>
    </submittedName>
</protein>
<dbReference type="Proteomes" id="UP001472677">
    <property type="component" value="Unassembled WGS sequence"/>
</dbReference>
<name>A0ABR2G9N5_9ROSI</name>
<gene>
    <name evidence="2" type="ORF">V6N12_065599</name>
</gene>
<comment type="caution">
    <text evidence="2">The sequence shown here is derived from an EMBL/GenBank/DDBJ whole genome shotgun (WGS) entry which is preliminary data.</text>
</comment>
<accession>A0ABR2G9N5</accession>
<feature type="region of interest" description="Disordered" evidence="1">
    <location>
        <begin position="161"/>
        <end position="184"/>
    </location>
</feature>
<proteinExistence type="predicted"/>
<reference evidence="2 3" key="1">
    <citation type="journal article" date="2024" name="G3 (Bethesda)">
        <title>Genome assembly of Hibiscus sabdariffa L. provides insights into metabolisms of medicinal natural products.</title>
        <authorList>
            <person name="Kim T."/>
        </authorList>
    </citation>
    <scope>NUCLEOTIDE SEQUENCE [LARGE SCALE GENOMIC DNA]</scope>
    <source>
        <strain evidence="2">TK-2024</strain>
        <tissue evidence="2">Old leaves</tissue>
    </source>
</reference>
<organism evidence="2 3">
    <name type="scientific">Hibiscus sabdariffa</name>
    <name type="common">roselle</name>
    <dbReference type="NCBI Taxonomy" id="183260"/>
    <lineage>
        <taxon>Eukaryota</taxon>
        <taxon>Viridiplantae</taxon>
        <taxon>Streptophyta</taxon>
        <taxon>Embryophyta</taxon>
        <taxon>Tracheophyta</taxon>
        <taxon>Spermatophyta</taxon>
        <taxon>Magnoliopsida</taxon>
        <taxon>eudicotyledons</taxon>
        <taxon>Gunneridae</taxon>
        <taxon>Pentapetalae</taxon>
        <taxon>rosids</taxon>
        <taxon>malvids</taxon>
        <taxon>Malvales</taxon>
        <taxon>Malvaceae</taxon>
        <taxon>Malvoideae</taxon>
        <taxon>Hibiscus</taxon>
    </lineage>
</organism>
<sequence>MAKGKEVSSPTAESSYSVPTLMNQVSVVPNVPNATKGDRQRGELVTVPRNQEFVVHLGATVPHNLDSANKGNSGSRFSEKQNVVVSKHMVLHLLERRIMWCKSLSGPIHSGGAKGDNRSSVAAKVLYQKGLNSKKRDEKKAPALPTLLDWISSLQPKIASTPLPGGGNVTTSREQQAVEVNNIQ</sequence>
<evidence type="ECO:0000313" key="3">
    <source>
        <dbReference type="Proteomes" id="UP001472677"/>
    </source>
</evidence>
<evidence type="ECO:0000313" key="2">
    <source>
        <dbReference type="EMBL" id="KAK8597123.1"/>
    </source>
</evidence>
<evidence type="ECO:0000256" key="1">
    <source>
        <dbReference type="SAM" id="MobiDB-lite"/>
    </source>
</evidence>
<dbReference type="EMBL" id="JBBPBM010000002">
    <property type="protein sequence ID" value="KAK8597123.1"/>
    <property type="molecule type" value="Genomic_DNA"/>
</dbReference>